<protein>
    <recommendedName>
        <fullName evidence="3">RRM domain-containing protein</fullName>
    </recommendedName>
</protein>
<feature type="region of interest" description="Disordered" evidence="2">
    <location>
        <begin position="437"/>
        <end position="480"/>
    </location>
</feature>
<keyword evidence="5" id="KW-1185">Reference proteome</keyword>
<dbReference type="PANTHER" id="PTHR34427">
    <property type="entry name" value="DUF4283 DOMAIN PROTEIN"/>
    <property type="match status" value="1"/>
</dbReference>
<feature type="compositionally biased region" description="Polar residues" evidence="2">
    <location>
        <begin position="512"/>
        <end position="540"/>
    </location>
</feature>
<name>A0A9Q0GGY2_9ROSI</name>
<dbReference type="SUPFAM" id="SSF54928">
    <property type="entry name" value="RNA-binding domain, RBD"/>
    <property type="match status" value="1"/>
</dbReference>
<feature type="domain" description="RRM" evidence="3">
    <location>
        <begin position="103"/>
        <end position="180"/>
    </location>
</feature>
<reference evidence="4" key="2">
    <citation type="journal article" date="2023" name="Plants (Basel)">
        <title>Annotation of the Turnera subulata (Passifloraceae) Draft Genome Reveals the S-Locus Evolved after the Divergence of Turneroideae from Passifloroideae in a Stepwise Manner.</title>
        <authorList>
            <person name="Henning P.M."/>
            <person name="Roalson E.H."/>
            <person name="Mir W."/>
            <person name="McCubbin A.G."/>
            <person name="Shore J.S."/>
        </authorList>
    </citation>
    <scope>NUCLEOTIDE SEQUENCE</scope>
    <source>
        <strain evidence="4">F60SS</strain>
    </source>
</reference>
<dbReference type="Proteomes" id="UP001141552">
    <property type="component" value="Unassembled WGS sequence"/>
</dbReference>
<evidence type="ECO:0000256" key="1">
    <source>
        <dbReference type="PROSITE-ProRule" id="PRU00176"/>
    </source>
</evidence>
<dbReference type="AlphaFoldDB" id="A0A9Q0GGY2"/>
<dbReference type="InterPro" id="IPR000504">
    <property type="entry name" value="RRM_dom"/>
</dbReference>
<organism evidence="4 5">
    <name type="scientific">Turnera subulata</name>
    <dbReference type="NCBI Taxonomy" id="218843"/>
    <lineage>
        <taxon>Eukaryota</taxon>
        <taxon>Viridiplantae</taxon>
        <taxon>Streptophyta</taxon>
        <taxon>Embryophyta</taxon>
        <taxon>Tracheophyta</taxon>
        <taxon>Spermatophyta</taxon>
        <taxon>Magnoliopsida</taxon>
        <taxon>eudicotyledons</taxon>
        <taxon>Gunneridae</taxon>
        <taxon>Pentapetalae</taxon>
        <taxon>rosids</taxon>
        <taxon>fabids</taxon>
        <taxon>Malpighiales</taxon>
        <taxon>Passifloraceae</taxon>
        <taxon>Turnera</taxon>
    </lineage>
</organism>
<dbReference type="OrthoDB" id="861279at2759"/>
<evidence type="ECO:0000256" key="2">
    <source>
        <dbReference type="SAM" id="MobiDB-lite"/>
    </source>
</evidence>
<dbReference type="PANTHER" id="PTHR34427:SF5">
    <property type="entry name" value="DUF4283 DOMAIN-CONTAINING PROTEIN"/>
    <property type="match status" value="1"/>
</dbReference>
<dbReference type="GO" id="GO:0003723">
    <property type="term" value="F:RNA binding"/>
    <property type="evidence" value="ECO:0007669"/>
    <property type="project" value="UniProtKB-UniRule"/>
</dbReference>
<evidence type="ECO:0000313" key="5">
    <source>
        <dbReference type="Proteomes" id="UP001141552"/>
    </source>
</evidence>
<proteinExistence type="predicted"/>
<dbReference type="Pfam" id="PF00076">
    <property type="entry name" value="RRM_1"/>
    <property type="match status" value="1"/>
</dbReference>
<evidence type="ECO:0000259" key="3">
    <source>
        <dbReference type="PROSITE" id="PS50102"/>
    </source>
</evidence>
<dbReference type="SMART" id="SM00360">
    <property type="entry name" value="RRM"/>
    <property type="match status" value="1"/>
</dbReference>
<feature type="compositionally biased region" description="Low complexity" evidence="2">
    <location>
        <begin position="52"/>
        <end position="64"/>
    </location>
</feature>
<evidence type="ECO:0000313" key="4">
    <source>
        <dbReference type="EMBL" id="KAJ4848855.1"/>
    </source>
</evidence>
<feature type="region of interest" description="Disordered" evidence="2">
    <location>
        <begin position="636"/>
        <end position="659"/>
    </location>
</feature>
<feature type="region of interest" description="Disordered" evidence="2">
    <location>
        <begin position="186"/>
        <end position="209"/>
    </location>
</feature>
<dbReference type="InterPro" id="IPR035979">
    <property type="entry name" value="RBD_domain_sf"/>
</dbReference>
<gene>
    <name evidence="4" type="ORF">Tsubulata_013656</name>
</gene>
<dbReference type="CDD" id="cd00590">
    <property type="entry name" value="RRM_SF"/>
    <property type="match status" value="1"/>
</dbReference>
<feature type="compositionally biased region" description="Polar residues" evidence="2">
    <location>
        <begin position="65"/>
        <end position="77"/>
    </location>
</feature>
<comment type="caution">
    <text evidence="4">The sequence shown here is derived from an EMBL/GenBank/DDBJ whole genome shotgun (WGS) entry which is preliminary data.</text>
</comment>
<dbReference type="InterPro" id="IPR012677">
    <property type="entry name" value="Nucleotide-bd_a/b_plait_sf"/>
</dbReference>
<dbReference type="Gene3D" id="3.30.70.330">
    <property type="match status" value="1"/>
</dbReference>
<keyword evidence="1" id="KW-0694">RNA-binding</keyword>
<dbReference type="PROSITE" id="PS50102">
    <property type="entry name" value="RRM"/>
    <property type="match status" value="1"/>
</dbReference>
<accession>A0A9Q0GGY2</accession>
<feature type="compositionally biased region" description="Low complexity" evidence="2">
    <location>
        <begin position="458"/>
        <end position="473"/>
    </location>
</feature>
<dbReference type="EMBL" id="JAKUCV010000783">
    <property type="protein sequence ID" value="KAJ4848855.1"/>
    <property type="molecule type" value="Genomic_DNA"/>
</dbReference>
<feature type="region of interest" description="Disordered" evidence="2">
    <location>
        <begin position="1"/>
        <end position="78"/>
    </location>
</feature>
<feature type="region of interest" description="Disordered" evidence="2">
    <location>
        <begin position="492"/>
        <end position="559"/>
    </location>
</feature>
<reference evidence="4" key="1">
    <citation type="submission" date="2022-02" db="EMBL/GenBank/DDBJ databases">
        <authorList>
            <person name="Henning P.M."/>
            <person name="McCubbin A.G."/>
            <person name="Shore J.S."/>
        </authorList>
    </citation>
    <scope>NUCLEOTIDE SEQUENCE</scope>
    <source>
        <strain evidence="4">F60SS</strain>
        <tissue evidence="4">Leaves</tissue>
    </source>
</reference>
<sequence>MNRQLLHPQTFSSQPVSPGLQGRLPPFHPHRSATHRQPFTGQPINIISRNIQPPNTTTQPLPNLSANANQPTPTPSHINPKPLYFSRWSRKVIQNAMDNNLVVSIYVENLPSRWTPTDVHLVMSRFGDVMDVFIPQKLNKKGSRFAFIRFKSSGNVRDLTEKINTVQMDGTSLVASLARNRAQQNGANTKAHTTSHGHARQQQVGSSTHNKSYVEILQGPAQDLPRTQNTSQPPAEQIYIPKDGSPNWLGQCMLAVLKNPIPFRSLTAIVHSNVNKDASIIPMGGVSYLIRFQTDDELHSVLRNKPPALTQIFSDIRKWKAGDRAFNRLCWVHLRGVPPCVWNEDFFGAAAARVGVMVDCSQDTRSQSRLDVAKVLILTNDFGFINRNFSVNIGSEQNIIGVMETQFDPLDWEWSSSSLSCNDDAVSHGMSHRTCQISKPTSIIPPSPSRQTRPCATSCKSPSQSSESAASSSQDPFNLGPIIKRLMPTHEPTQHISPSFSPKSIPSELSYPVSNLGNPTDTSRNPITEPTSILNNNEPNGPSPIIIPTPQPDQTSSSNTPLPITNSAKTFPELPLVPYPISPSSQSSTTKNKNPFRQAPFDCESPSEPSYNLQTRSFWSDLYDPVEYDQSSLQKIVERKAPNPDGRIAGDDNCGTGNY</sequence>
<feature type="compositionally biased region" description="Pro residues" evidence="2">
    <location>
        <begin position="541"/>
        <end position="551"/>
    </location>
</feature>
<feature type="compositionally biased region" description="Polar residues" evidence="2">
    <location>
        <begin position="35"/>
        <end position="51"/>
    </location>
</feature>
<feature type="compositionally biased region" description="Polar residues" evidence="2">
    <location>
        <begin position="1"/>
        <end position="16"/>
    </location>
</feature>
<feature type="compositionally biased region" description="Polar residues" evidence="2">
    <location>
        <begin position="200"/>
        <end position="209"/>
    </location>
</feature>
<feature type="compositionally biased region" description="Low complexity" evidence="2">
    <location>
        <begin position="496"/>
        <end position="507"/>
    </location>
</feature>